<dbReference type="RefSeq" id="WP_390234530.1">
    <property type="nucleotide sequence ID" value="NZ_JBHSWI010000001.1"/>
</dbReference>
<protein>
    <submittedName>
        <fullName evidence="8">TonB-dependent receptor domain-containing protein</fullName>
    </submittedName>
</protein>
<accession>A0ABW1ZAB3</accession>
<dbReference type="InterPro" id="IPR036942">
    <property type="entry name" value="Beta-barrel_TonB_sf"/>
</dbReference>
<keyword evidence="3" id="KW-1134">Transmembrane beta strand</keyword>
<evidence type="ECO:0000256" key="2">
    <source>
        <dbReference type="ARBA" id="ARBA00022448"/>
    </source>
</evidence>
<sequence>MAQDATTGSISGTITDKSGAAVRGATVTLTNTDRNHVERTLTTNGNGFYTATALPLGSYDVTVSDAGFKTTKVQHLMLHVADALTVNRALSNGENTETVTVNADEARVNLEDASGAGLINSDQINSLVMISRNYESLINLQPGVAYGGATDNLQRGPVGVGGASSTVSFSVNGGRTTSNNWTVDGADNVDRGANLTLYVYPSPDAIAEFKTLRGQYSAQYGRNSSGMVDVVTKSGTNKWHGSAYEYFRNDFLDANGYYNDQIGQPINKYRYNDFGGSFGGPVWIPKLYNGRDKSFFFVSLEALREVTYATLSAIVPTAAERRGDFSQSYYIPTGSTQWTRGPVQVCTAFTYSAANQTNTCTAAGTQVTAFSQQSQQYLKDVYPSIPLPNEAANLARNIDPHTISNTVRNVYNNLNTTIRGDHQIGTKLSLMYRYIHDTFPTFNGSGTFISAPIPGLSATQSKYPGTQHLGKVTYLPTPTSVINVGYAYSNGSILTQPQGKLLSANSPDVQPTLPYGSTVGVVPTISMTGMTSITSGPVYVDHGINHQGFADYTKTLHNHTLIAGFSYMHYEKQENNSSTSNQGSFGFTNDAAFPVVTGTGQAQLSGVPESQSFANFLTGNANSGFSQQSRNAAVDINQNIYEAYLQDNWKVTPHLTLNLGVRYSYVMQPYDAGGNLSNFDPSSYSASKAPTIASTGLMCLTGTCSQAGSNAGQSTAPNANADFVGPNYINGMIFGNPSAANNNQASPFGNKVTGAQKNNFAPRVGFAWDVFGDGKTALRGGYGWAYDEIEVSYYETTVFNNPCSGDLLADDGERRQPCWWCNCYDAFHNTGPHSGSAAQLQDALHAAVLARRTAADHSDPVA</sequence>
<keyword evidence="6" id="KW-0998">Cell outer membrane</keyword>
<dbReference type="InterPro" id="IPR057601">
    <property type="entry name" value="Oar-like_b-barrel"/>
</dbReference>
<dbReference type="SUPFAM" id="SSF56935">
    <property type="entry name" value="Porins"/>
    <property type="match status" value="1"/>
</dbReference>
<feature type="domain" description="TonB-dependent transporter Oar-like beta-barrel" evidence="7">
    <location>
        <begin position="231"/>
        <end position="805"/>
    </location>
</feature>
<evidence type="ECO:0000256" key="6">
    <source>
        <dbReference type="ARBA" id="ARBA00023237"/>
    </source>
</evidence>
<gene>
    <name evidence="8" type="ORF">ACFQBQ_07145</name>
</gene>
<dbReference type="Pfam" id="PF13620">
    <property type="entry name" value="CarboxypepD_reg"/>
    <property type="match status" value="1"/>
</dbReference>
<evidence type="ECO:0000259" key="7">
    <source>
        <dbReference type="Pfam" id="PF25183"/>
    </source>
</evidence>
<evidence type="ECO:0000256" key="1">
    <source>
        <dbReference type="ARBA" id="ARBA00004571"/>
    </source>
</evidence>
<dbReference type="EMBL" id="JBHSWI010000001">
    <property type="protein sequence ID" value="MFC6645365.1"/>
    <property type="molecule type" value="Genomic_DNA"/>
</dbReference>
<dbReference type="Pfam" id="PF25183">
    <property type="entry name" value="OMP_b-brl_4"/>
    <property type="match status" value="1"/>
</dbReference>
<proteinExistence type="predicted"/>
<reference evidence="9" key="1">
    <citation type="journal article" date="2019" name="Int. J. Syst. Evol. Microbiol.">
        <title>The Global Catalogue of Microorganisms (GCM) 10K type strain sequencing project: providing services to taxonomists for standard genome sequencing and annotation.</title>
        <authorList>
            <consortium name="The Broad Institute Genomics Platform"/>
            <consortium name="The Broad Institute Genome Sequencing Center for Infectious Disease"/>
            <person name="Wu L."/>
            <person name="Ma J."/>
        </authorList>
    </citation>
    <scope>NUCLEOTIDE SEQUENCE [LARGE SCALE GENOMIC DNA]</scope>
    <source>
        <strain evidence="9">CGMCC 1.16026</strain>
    </source>
</reference>
<evidence type="ECO:0000256" key="5">
    <source>
        <dbReference type="ARBA" id="ARBA00023136"/>
    </source>
</evidence>
<comment type="subcellular location">
    <subcellularLocation>
        <location evidence="1">Cell outer membrane</location>
        <topology evidence="1">Multi-pass membrane protein</topology>
    </subcellularLocation>
</comment>
<dbReference type="InterPro" id="IPR008969">
    <property type="entry name" value="CarboxyPept-like_regulatory"/>
</dbReference>
<dbReference type="PANTHER" id="PTHR30069">
    <property type="entry name" value="TONB-DEPENDENT OUTER MEMBRANE RECEPTOR"/>
    <property type="match status" value="1"/>
</dbReference>
<keyword evidence="2" id="KW-0813">Transport</keyword>
<organism evidence="8 9">
    <name type="scientific">Granulicella cerasi</name>
    <dbReference type="NCBI Taxonomy" id="741063"/>
    <lineage>
        <taxon>Bacteria</taxon>
        <taxon>Pseudomonadati</taxon>
        <taxon>Acidobacteriota</taxon>
        <taxon>Terriglobia</taxon>
        <taxon>Terriglobales</taxon>
        <taxon>Acidobacteriaceae</taxon>
        <taxon>Granulicella</taxon>
    </lineage>
</organism>
<keyword evidence="5" id="KW-0472">Membrane</keyword>
<evidence type="ECO:0000256" key="4">
    <source>
        <dbReference type="ARBA" id="ARBA00022692"/>
    </source>
</evidence>
<keyword evidence="8" id="KW-0675">Receptor</keyword>
<dbReference type="Gene3D" id="2.60.40.1120">
    <property type="entry name" value="Carboxypeptidase-like, regulatory domain"/>
    <property type="match status" value="1"/>
</dbReference>
<keyword evidence="9" id="KW-1185">Reference proteome</keyword>
<dbReference type="SUPFAM" id="SSF49464">
    <property type="entry name" value="Carboxypeptidase regulatory domain-like"/>
    <property type="match status" value="1"/>
</dbReference>
<keyword evidence="4" id="KW-0812">Transmembrane</keyword>
<dbReference type="PANTHER" id="PTHR30069:SF46">
    <property type="entry name" value="OAR PROTEIN"/>
    <property type="match status" value="1"/>
</dbReference>
<dbReference type="InterPro" id="IPR039426">
    <property type="entry name" value="TonB-dep_rcpt-like"/>
</dbReference>
<evidence type="ECO:0000313" key="9">
    <source>
        <dbReference type="Proteomes" id="UP001596391"/>
    </source>
</evidence>
<name>A0ABW1ZAB3_9BACT</name>
<dbReference type="Proteomes" id="UP001596391">
    <property type="component" value="Unassembled WGS sequence"/>
</dbReference>
<evidence type="ECO:0000256" key="3">
    <source>
        <dbReference type="ARBA" id="ARBA00022452"/>
    </source>
</evidence>
<comment type="caution">
    <text evidence="8">The sequence shown here is derived from an EMBL/GenBank/DDBJ whole genome shotgun (WGS) entry which is preliminary data.</text>
</comment>
<dbReference type="Gene3D" id="2.40.170.20">
    <property type="entry name" value="TonB-dependent receptor, beta-barrel domain"/>
    <property type="match status" value="1"/>
</dbReference>
<evidence type="ECO:0000313" key="8">
    <source>
        <dbReference type="EMBL" id="MFC6645365.1"/>
    </source>
</evidence>